<dbReference type="AlphaFoldDB" id="A0A3S5A314"/>
<reference evidence="1" key="1">
    <citation type="submission" date="2018-11" db="EMBL/GenBank/DDBJ databases">
        <authorList>
            <consortium name="Pathogen Informatics"/>
        </authorList>
    </citation>
    <scope>NUCLEOTIDE SEQUENCE</scope>
</reference>
<keyword evidence="2" id="KW-1185">Reference proteome</keyword>
<accession>A0A3S5A314</accession>
<evidence type="ECO:0000313" key="2">
    <source>
        <dbReference type="Proteomes" id="UP000784294"/>
    </source>
</evidence>
<gene>
    <name evidence="1" type="ORF">PXEA_LOCUS19871</name>
</gene>
<dbReference type="EMBL" id="CAAALY010080180">
    <property type="protein sequence ID" value="VEL26431.1"/>
    <property type="molecule type" value="Genomic_DNA"/>
</dbReference>
<name>A0A3S5A314_9PLAT</name>
<protein>
    <submittedName>
        <fullName evidence="1">Uncharacterized protein</fullName>
    </submittedName>
</protein>
<dbReference type="Proteomes" id="UP000784294">
    <property type="component" value="Unassembled WGS sequence"/>
</dbReference>
<organism evidence="1 2">
    <name type="scientific">Protopolystoma xenopodis</name>
    <dbReference type="NCBI Taxonomy" id="117903"/>
    <lineage>
        <taxon>Eukaryota</taxon>
        <taxon>Metazoa</taxon>
        <taxon>Spiralia</taxon>
        <taxon>Lophotrochozoa</taxon>
        <taxon>Platyhelminthes</taxon>
        <taxon>Monogenea</taxon>
        <taxon>Polyopisthocotylea</taxon>
        <taxon>Polystomatidea</taxon>
        <taxon>Polystomatidae</taxon>
        <taxon>Protopolystoma</taxon>
    </lineage>
</organism>
<evidence type="ECO:0000313" key="1">
    <source>
        <dbReference type="EMBL" id="VEL26431.1"/>
    </source>
</evidence>
<sequence length="94" mass="10851">MLSRRVTTRKVVADVRQVGGTASRKALLTSLVGWPAKAATLSRRHFVMQTNSTWWLMRKLVWIDLAGFRTILDNSILQIRLCCRSPRELFFAFK</sequence>
<proteinExistence type="predicted"/>
<comment type="caution">
    <text evidence="1">The sequence shown here is derived from an EMBL/GenBank/DDBJ whole genome shotgun (WGS) entry which is preliminary data.</text>
</comment>